<evidence type="ECO:0000259" key="1">
    <source>
        <dbReference type="Pfam" id="PF08241"/>
    </source>
</evidence>
<dbReference type="STRING" id="1742973.COMA2_130110"/>
<accession>A0A0S4LCB0</accession>
<dbReference type="InterPro" id="IPR013216">
    <property type="entry name" value="Methyltransf_11"/>
</dbReference>
<proteinExistence type="predicted"/>
<dbReference type="SUPFAM" id="SSF53335">
    <property type="entry name" value="S-adenosyl-L-methionine-dependent methyltransferases"/>
    <property type="match status" value="1"/>
</dbReference>
<dbReference type="Gene3D" id="3.40.50.150">
    <property type="entry name" value="Vaccinia Virus protein VP39"/>
    <property type="match status" value="1"/>
</dbReference>
<evidence type="ECO:0000313" key="2">
    <source>
        <dbReference type="EMBL" id="CUS33531.1"/>
    </source>
</evidence>
<dbReference type="AlphaFoldDB" id="A0A0S4LCB0"/>
<protein>
    <recommendedName>
        <fullName evidence="1">Methyltransferase type 11 domain-containing protein</fullName>
    </recommendedName>
</protein>
<dbReference type="InterPro" id="IPR029063">
    <property type="entry name" value="SAM-dependent_MTases_sf"/>
</dbReference>
<dbReference type="GO" id="GO:0008757">
    <property type="term" value="F:S-adenosylmethionine-dependent methyltransferase activity"/>
    <property type="evidence" value="ECO:0007669"/>
    <property type="project" value="InterPro"/>
</dbReference>
<dbReference type="Proteomes" id="UP000198736">
    <property type="component" value="Unassembled WGS sequence"/>
</dbReference>
<evidence type="ECO:0000313" key="3">
    <source>
        <dbReference type="Proteomes" id="UP000198736"/>
    </source>
</evidence>
<keyword evidence="3" id="KW-1185">Reference proteome</keyword>
<dbReference type="EMBL" id="CZPZ01000005">
    <property type="protein sequence ID" value="CUS33531.1"/>
    <property type="molecule type" value="Genomic_DNA"/>
</dbReference>
<organism evidence="2 3">
    <name type="scientific">Candidatus Nitrospira nitrificans</name>
    <dbReference type="NCBI Taxonomy" id="1742973"/>
    <lineage>
        <taxon>Bacteria</taxon>
        <taxon>Pseudomonadati</taxon>
        <taxon>Nitrospirota</taxon>
        <taxon>Nitrospiria</taxon>
        <taxon>Nitrospirales</taxon>
        <taxon>Nitrospiraceae</taxon>
        <taxon>Nitrospira</taxon>
    </lineage>
</organism>
<gene>
    <name evidence="2" type="ORF">COMA2_130110</name>
</gene>
<name>A0A0S4LCB0_9BACT</name>
<feature type="domain" description="Methyltransferase type 11" evidence="1">
    <location>
        <begin position="57"/>
        <end position="88"/>
    </location>
</feature>
<dbReference type="Pfam" id="PF08241">
    <property type="entry name" value="Methyltransf_11"/>
    <property type="match status" value="1"/>
</dbReference>
<sequence>MASILPSQYCNGDAYGHRYQSRHARLRTKEIERSEGSRLASGRYCTSTVSRRIVRGVVCQFGLMFVPDKDRAFREMRRVLVNGGVLAFNVWDRMNANPWGIIAHETVGEFFPENPPQFFKAPCGFSDIDVLRGLLTASGFDTVTIQAVRKECYSQTAKSLAIGLIEGAPILAEIQERGGSSRPIVDAVTTALAKTGGENPYRSTMQAIVVMARAKE</sequence>
<reference evidence="3" key="1">
    <citation type="submission" date="2015-10" db="EMBL/GenBank/DDBJ databases">
        <authorList>
            <person name="Luecker S."/>
            <person name="Luecker S."/>
        </authorList>
    </citation>
    <scope>NUCLEOTIDE SEQUENCE [LARGE SCALE GENOMIC DNA]</scope>
</reference>